<keyword evidence="13" id="KW-1003">Cell membrane</keyword>
<dbReference type="GO" id="GO:0046933">
    <property type="term" value="F:proton-transporting ATP synthase activity, rotational mechanism"/>
    <property type="evidence" value="ECO:0007669"/>
    <property type="project" value="UniProtKB-UniRule"/>
</dbReference>
<feature type="coiled-coil region" evidence="15">
    <location>
        <begin position="55"/>
        <end position="111"/>
    </location>
</feature>
<evidence type="ECO:0000256" key="7">
    <source>
        <dbReference type="ARBA" id="ARBA00023065"/>
    </source>
</evidence>
<evidence type="ECO:0000313" key="16">
    <source>
        <dbReference type="EMBL" id="AMW34593.1"/>
    </source>
</evidence>
<keyword evidence="3 13" id="KW-0138">CF(0)</keyword>
<keyword evidence="6 13" id="KW-1133">Transmembrane helix</keyword>
<dbReference type="InterPro" id="IPR050059">
    <property type="entry name" value="ATP_synthase_B_chain"/>
</dbReference>
<evidence type="ECO:0000256" key="5">
    <source>
        <dbReference type="ARBA" id="ARBA00022781"/>
    </source>
</evidence>
<dbReference type="GO" id="GO:0046961">
    <property type="term" value="F:proton-transporting ATPase activity, rotational mechanism"/>
    <property type="evidence" value="ECO:0007669"/>
    <property type="project" value="TreeGrafter"/>
</dbReference>
<dbReference type="Pfam" id="PF00430">
    <property type="entry name" value="ATP-synt_B"/>
    <property type="match status" value="1"/>
</dbReference>
<dbReference type="EMBL" id="CP014525">
    <property type="protein sequence ID" value="AMW34593.1"/>
    <property type="molecule type" value="Genomic_DNA"/>
</dbReference>
<dbReference type="PANTHER" id="PTHR33445:SF1">
    <property type="entry name" value="ATP SYNTHASE SUBUNIT B"/>
    <property type="match status" value="1"/>
</dbReference>
<dbReference type="Proteomes" id="UP000076066">
    <property type="component" value="Chromosome"/>
</dbReference>
<evidence type="ECO:0000256" key="12">
    <source>
        <dbReference type="ARBA" id="ARBA00037847"/>
    </source>
</evidence>
<evidence type="ECO:0000256" key="3">
    <source>
        <dbReference type="ARBA" id="ARBA00022547"/>
    </source>
</evidence>
<evidence type="ECO:0000256" key="15">
    <source>
        <dbReference type="SAM" id="Coils"/>
    </source>
</evidence>
<evidence type="ECO:0000256" key="2">
    <source>
        <dbReference type="ARBA" id="ARBA00022448"/>
    </source>
</evidence>
<keyword evidence="9 13" id="KW-0066">ATP synthesis</keyword>
<dbReference type="OrthoDB" id="8479836at2"/>
<evidence type="ECO:0000256" key="11">
    <source>
        <dbReference type="ARBA" id="ARBA00025614"/>
    </source>
</evidence>
<evidence type="ECO:0000256" key="9">
    <source>
        <dbReference type="ARBA" id="ARBA00023310"/>
    </source>
</evidence>
<comment type="subunit">
    <text evidence="13">F-type ATPases have 2 components, F(1) - the catalytic core - and F(0) - the membrane proton channel. F(1) has five subunits: alpha(3), beta(3), gamma(1), delta(1), epsilon(1). F(0) has three main subunits: a(1), b(2) and c(10-14). The alpha and beta chains form an alternating ring which encloses part of the gamma chain. F(1) is attached to F(0) by a central stalk formed by the gamma and epsilon chains, while a peripheral stalk is formed by the delta and b chains.</text>
</comment>
<proteinExistence type="inferred from homology"/>
<evidence type="ECO:0000313" key="17">
    <source>
        <dbReference type="Proteomes" id="UP000076066"/>
    </source>
</evidence>
<name>A0A143DE96_9PROT</name>
<accession>A0A143DE96</accession>
<evidence type="ECO:0000256" key="4">
    <source>
        <dbReference type="ARBA" id="ARBA00022692"/>
    </source>
</evidence>
<sequence>MISAAYAAGDAVHHAPFYATPEFWVAMAFVSVVAFAARPVFKAVVSALDARSAAIQAKLDEARSLREDAQTLLADYQRRQRDALKEVDAILRHATEEVQRLKSEAEEAFEKGVSRREQQALERIKLAEHAALSEVRGMAVDLGIKAAETLIVKHLDDAAANALVDESIKSVLVKMH</sequence>
<dbReference type="STRING" id="1549855.AY555_04670"/>
<comment type="subcellular location">
    <subcellularLocation>
        <location evidence="13">Cell membrane</location>
        <topology evidence="13">Single-pass membrane protein</topology>
    </subcellularLocation>
    <subcellularLocation>
        <location evidence="12">Endomembrane system</location>
        <topology evidence="12">Single-pass membrane protein</topology>
    </subcellularLocation>
</comment>
<dbReference type="AlphaFoldDB" id="A0A143DE96"/>
<organism evidence="16 17">
    <name type="scientific">Haematospirillum jordaniae</name>
    <dbReference type="NCBI Taxonomy" id="1549855"/>
    <lineage>
        <taxon>Bacteria</taxon>
        <taxon>Pseudomonadati</taxon>
        <taxon>Pseudomonadota</taxon>
        <taxon>Alphaproteobacteria</taxon>
        <taxon>Rhodospirillales</taxon>
        <taxon>Novispirillaceae</taxon>
        <taxon>Haematospirillum</taxon>
    </lineage>
</organism>
<comment type="similarity">
    <text evidence="1 13 14">Belongs to the ATPase B chain family.</text>
</comment>
<evidence type="ECO:0000256" key="6">
    <source>
        <dbReference type="ARBA" id="ARBA00022989"/>
    </source>
</evidence>
<comment type="function">
    <text evidence="11">Component of the F(0) channel, it forms part of the peripheral stalk, linking F(1) to F(0). The b'-subunit is a diverged and duplicated form of b found in plants and photosynthetic bacteria.</text>
</comment>
<keyword evidence="15" id="KW-0175">Coiled coil</keyword>
<comment type="function">
    <text evidence="10 13">F(1)F(0) ATP synthase produces ATP from ADP in the presence of a proton or sodium gradient. F-type ATPases consist of two structural domains, F(1) containing the extramembraneous catalytic core and F(0) containing the membrane proton channel, linked together by a central stalk and a peripheral stalk. During catalysis, ATP synthesis in the catalytic domain of F(1) is coupled via a rotary mechanism of the central stalk subunits to proton translocation.</text>
</comment>
<dbReference type="GO" id="GO:0005886">
    <property type="term" value="C:plasma membrane"/>
    <property type="evidence" value="ECO:0007669"/>
    <property type="project" value="UniProtKB-SubCell"/>
</dbReference>
<dbReference type="KEGG" id="hjo:AY555_04670"/>
<dbReference type="RefSeq" id="WP_066134075.1">
    <property type="nucleotide sequence ID" value="NZ_CP014525.1"/>
</dbReference>
<keyword evidence="4 13" id="KW-0812">Transmembrane</keyword>
<keyword evidence="5 13" id="KW-0375">Hydrogen ion transport</keyword>
<keyword evidence="2 13" id="KW-0813">Transport</keyword>
<evidence type="ECO:0000256" key="8">
    <source>
        <dbReference type="ARBA" id="ARBA00023136"/>
    </source>
</evidence>
<evidence type="ECO:0000256" key="14">
    <source>
        <dbReference type="RuleBase" id="RU003848"/>
    </source>
</evidence>
<dbReference type="HAMAP" id="MF_01398">
    <property type="entry name" value="ATP_synth_b_bprime"/>
    <property type="match status" value="1"/>
</dbReference>
<dbReference type="InterPro" id="IPR002146">
    <property type="entry name" value="ATP_synth_b/b'su_bac/chlpt"/>
</dbReference>
<reference evidence="16 17" key="1">
    <citation type="submission" date="2016-02" db="EMBL/GenBank/DDBJ databases">
        <title>Complete Genome of H5569, the type strain of the newly described species Haematospirillium jordaniae.</title>
        <authorList>
            <person name="Nicholson A.C."/>
            <person name="Humrighouse B.W."/>
            <person name="Loparov V."/>
            <person name="McQuiston J.R."/>
        </authorList>
    </citation>
    <scope>NUCLEOTIDE SEQUENCE [LARGE SCALE GENOMIC DNA]</scope>
    <source>
        <strain evidence="16 17">H5569</strain>
    </source>
</reference>
<evidence type="ECO:0000256" key="10">
    <source>
        <dbReference type="ARBA" id="ARBA00025198"/>
    </source>
</evidence>
<keyword evidence="7 13" id="KW-0406">Ion transport</keyword>
<dbReference type="GO" id="GO:0012505">
    <property type="term" value="C:endomembrane system"/>
    <property type="evidence" value="ECO:0007669"/>
    <property type="project" value="UniProtKB-SubCell"/>
</dbReference>
<keyword evidence="17" id="KW-1185">Reference proteome</keyword>
<gene>
    <name evidence="13" type="primary">atpF</name>
    <name evidence="16" type="ORF">AY555_04670</name>
</gene>
<feature type="transmembrane region" description="Helical" evidence="13">
    <location>
        <begin position="23"/>
        <end position="41"/>
    </location>
</feature>
<evidence type="ECO:0000256" key="13">
    <source>
        <dbReference type="HAMAP-Rule" id="MF_01398"/>
    </source>
</evidence>
<protein>
    <recommendedName>
        <fullName evidence="13">ATP synthase subunit b</fullName>
    </recommendedName>
    <alternativeName>
        <fullName evidence="13">ATP synthase F(0) sector subunit b</fullName>
    </alternativeName>
    <alternativeName>
        <fullName evidence="13">ATPase subunit I</fullName>
    </alternativeName>
    <alternativeName>
        <fullName evidence="13">F-type ATPase subunit b</fullName>
        <shortName evidence="13">F-ATPase subunit b</shortName>
    </alternativeName>
</protein>
<evidence type="ECO:0000256" key="1">
    <source>
        <dbReference type="ARBA" id="ARBA00005513"/>
    </source>
</evidence>
<keyword evidence="8 13" id="KW-0472">Membrane</keyword>
<dbReference type="GeneID" id="53316444"/>
<dbReference type="CDD" id="cd06503">
    <property type="entry name" value="ATP-synt_Fo_b"/>
    <property type="match status" value="1"/>
</dbReference>
<dbReference type="PANTHER" id="PTHR33445">
    <property type="entry name" value="ATP SYNTHASE SUBUNIT B', CHLOROPLASTIC"/>
    <property type="match status" value="1"/>
</dbReference>
<dbReference type="GO" id="GO:0045259">
    <property type="term" value="C:proton-transporting ATP synthase complex"/>
    <property type="evidence" value="ECO:0007669"/>
    <property type="project" value="UniProtKB-KW"/>
</dbReference>